<gene>
    <name evidence="2" type="ORF">BT96DRAFT_920187</name>
</gene>
<feature type="signal peptide" evidence="1">
    <location>
        <begin position="1"/>
        <end position="21"/>
    </location>
</feature>
<feature type="chain" id="PRO_5025436307" evidence="1">
    <location>
        <begin position="22"/>
        <end position="95"/>
    </location>
</feature>
<proteinExistence type="predicted"/>
<evidence type="ECO:0000256" key="1">
    <source>
        <dbReference type="SAM" id="SignalP"/>
    </source>
</evidence>
<organism evidence="2 3">
    <name type="scientific">Gymnopus androsaceus JB14</name>
    <dbReference type="NCBI Taxonomy" id="1447944"/>
    <lineage>
        <taxon>Eukaryota</taxon>
        <taxon>Fungi</taxon>
        <taxon>Dikarya</taxon>
        <taxon>Basidiomycota</taxon>
        <taxon>Agaricomycotina</taxon>
        <taxon>Agaricomycetes</taxon>
        <taxon>Agaricomycetidae</taxon>
        <taxon>Agaricales</taxon>
        <taxon>Marasmiineae</taxon>
        <taxon>Omphalotaceae</taxon>
        <taxon>Gymnopus</taxon>
    </lineage>
</organism>
<protein>
    <submittedName>
        <fullName evidence="2">Uncharacterized protein</fullName>
    </submittedName>
</protein>
<dbReference type="AlphaFoldDB" id="A0A6A4HR02"/>
<dbReference type="OrthoDB" id="2876028at2759"/>
<evidence type="ECO:0000313" key="3">
    <source>
        <dbReference type="Proteomes" id="UP000799118"/>
    </source>
</evidence>
<dbReference type="Proteomes" id="UP000799118">
    <property type="component" value="Unassembled WGS sequence"/>
</dbReference>
<sequence length="95" mass="10330">MKFSVVTIASSFLLFIASVAAEDYRREVYTLSVFCDAWNRRCASIAHRTGNVDSYCEPGYDGNGTASAFCTSLNGSIVTDYSEQVISSLHATQAL</sequence>
<reference evidence="2" key="1">
    <citation type="journal article" date="2019" name="Environ. Microbiol.">
        <title>Fungal ecological strategies reflected in gene transcription - a case study of two litter decomposers.</title>
        <authorList>
            <person name="Barbi F."/>
            <person name="Kohler A."/>
            <person name="Barry K."/>
            <person name="Baskaran P."/>
            <person name="Daum C."/>
            <person name="Fauchery L."/>
            <person name="Ihrmark K."/>
            <person name="Kuo A."/>
            <person name="LaButti K."/>
            <person name="Lipzen A."/>
            <person name="Morin E."/>
            <person name="Grigoriev I.V."/>
            <person name="Henrissat B."/>
            <person name="Lindahl B."/>
            <person name="Martin F."/>
        </authorList>
    </citation>
    <scope>NUCLEOTIDE SEQUENCE</scope>
    <source>
        <strain evidence="2">JB14</strain>
    </source>
</reference>
<dbReference type="EMBL" id="ML769470">
    <property type="protein sequence ID" value="KAE9399397.1"/>
    <property type="molecule type" value="Genomic_DNA"/>
</dbReference>
<accession>A0A6A4HR02</accession>
<keyword evidence="3" id="KW-1185">Reference proteome</keyword>
<evidence type="ECO:0000313" key="2">
    <source>
        <dbReference type="EMBL" id="KAE9399397.1"/>
    </source>
</evidence>
<name>A0A6A4HR02_9AGAR</name>
<keyword evidence="1" id="KW-0732">Signal</keyword>